<evidence type="ECO:0000259" key="1">
    <source>
        <dbReference type="Pfam" id="PF01370"/>
    </source>
</evidence>
<dbReference type="PANTHER" id="PTHR43245">
    <property type="entry name" value="BIFUNCTIONAL POLYMYXIN RESISTANCE PROTEIN ARNA"/>
    <property type="match status" value="1"/>
</dbReference>
<protein>
    <submittedName>
        <fullName evidence="2">NAD-dependent epimerase/dehydratase family protein</fullName>
    </submittedName>
</protein>
<dbReference type="EMBL" id="PRDL01000001">
    <property type="protein sequence ID" value="MBE8718675.1"/>
    <property type="molecule type" value="Genomic_DNA"/>
</dbReference>
<dbReference type="Gene3D" id="3.40.50.720">
    <property type="entry name" value="NAD(P)-binding Rossmann-like Domain"/>
    <property type="match status" value="1"/>
</dbReference>
<accession>A0A928V4M8</accession>
<evidence type="ECO:0000313" key="2">
    <source>
        <dbReference type="EMBL" id="MBE8718675.1"/>
    </source>
</evidence>
<name>A0A928V4M8_9GAMM</name>
<sequence>MNILLTGSGGFIGSAILRHARNLKHINFRPVYRIRKGGRKGGQNIHPAAVFMPDFTSTPDWGAAMADIDVVIHAAAHVHVLSDDINNATSIYRKVNFDASLNLARQAAGAGVKRFIFISTVKVNGEKTEPGKHFSSLDTPSPSGSYARSKMEAEEALLRLAKETGMEVVIIRPVLVYGPGVKANFHNMMLWLNKGLPLPFGAINNKRSLVSLDNLVDFIFTCVEHPAAANEIFMVSDGEDLSTTQLLKKMSMALGRPARLIPLPQWMVKGLATLFGKKHLAQRLCDSLQVDITKNYQLLGWRPNGPVGMALQQTADHFLENQ</sequence>
<dbReference type="Pfam" id="PF01370">
    <property type="entry name" value="Epimerase"/>
    <property type="match status" value="1"/>
</dbReference>
<dbReference type="CDD" id="cd05232">
    <property type="entry name" value="UDP_G4E_4_SDR_e"/>
    <property type="match status" value="1"/>
</dbReference>
<gene>
    <name evidence="2" type="ORF">C4F51_15985</name>
</gene>
<dbReference type="PANTHER" id="PTHR43245:SF58">
    <property type="entry name" value="BLL5923 PROTEIN"/>
    <property type="match status" value="1"/>
</dbReference>
<evidence type="ECO:0000313" key="3">
    <source>
        <dbReference type="Proteomes" id="UP000652567"/>
    </source>
</evidence>
<dbReference type="InterPro" id="IPR050177">
    <property type="entry name" value="Lipid_A_modif_metabolic_enz"/>
</dbReference>
<dbReference type="Proteomes" id="UP000652567">
    <property type="component" value="Unassembled WGS sequence"/>
</dbReference>
<reference evidence="2" key="1">
    <citation type="submission" date="2018-07" db="EMBL/GenBank/DDBJ databases">
        <title>Genome assembly of strain Ka43.</title>
        <authorList>
            <person name="Kukolya J."/>
            <person name="Nagy I."/>
            <person name="Horvath B."/>
            <person name="Toth A."/>
        </authorList>
    </citation>
    <scope>NUCLEOTIDE SEQUENCE</scope>
    <source>
        <strain evidence="2">KB43</strain>
    </source>
</reference>
<organism evidence="2 3">
    <name type="scientific">Cellvibrio polysaccharolyticus</name>
    <dbReference type="NCBI Taxonomy" id="2082724"/>
    <lineage>
        <taxon>Bacteria</taxon>
        <taxon>Pseudomonadati</taxon>
        <taxon>Pseudomonadota</taxon>
        <taxon>Gammaproteobacteria</taxon>
        <taxon>Cellvibrionales</taxon>
        <taxon>Cellvibrionaceae</taxon>
        <taxon>Cellvibrio</taxon>
    </lineage>
</organism>
<dbReference type="InterPro" id="IPR001509">
    <property type="entry name" value="Epimerase_deHydtase"/>
</dbReference>
<keyword evidence="3" id="KW-1185">Reference proteome</keyword>
<comment type="caution">
    <text evidence="2">The sequence shown here is derived from an EMBL/GenBank/DDBJ whole genome shotgun (WGS) entry which is preliminary data.</text>
</comment>
<dbReference type="InterPro" id="IPR036291">
    <property type="entry name" value="NAD(P)-bd_dom_sf"/>
</dbReference>
<dbReference type="AlphaFoldDB" id="A0A928V4M8"/>
<proteinExistence type="predicted"/>
<dbReference type="SUPFAM" id="SSF51735">
    <property type="entry name" value="NAD(P)-binding Rossmann-fold domains"/>
    <property type="match status" value="1"/>
</dbReference>
<feature type="domain" description="NAD-dependent epimerase/dehydratase" evidence="1">
    <location>
        <begin position="3"/>
        <end position="233"/>
    </location>
</feature>
<dbReference type="RefSeq" id="WP_193911426.1">
    <property type="nucleotide sequence ID" value="NZ_PRDL01000001.1"/>
</dbReference>